<feature type="compositionally biased region" description="Basic and acidic residues" evidence="2">
    <location>
        <begin position="412"/>
        <end position="424"/>
    </location>
</feature>
<evidence type="ECO:0000313" key="5">
    <source>
        <dbReference type="Proteomes" id="UP001239994"/>
    </source>
</evidence>
<dbReference type="Gene3D" id="3.10.20.230">
    <property type="entry name" value="Doublecortin domain"/>
    <property type="match status" value="2"/>
</dbReference>
<dbReference type="GO" id="GO:0005874">
    <property type="term" value="C:microtubule"/>
    <property type="evidence" value="ECO:0007669"/>
    <property type="project" value="TreeGrafter"/>
</dbReference>
<feature type="compositionally biased region" description="Basic residues" evidence="2">
    <location>
        <begin position="336"/>
        <end position="350"/>
    </location>
</feature>
<dbReference type="SMART" id="SM00537">
    <property type="entry name" value="DCX"/>
    <property type="match status" value="2"/>
</dbReference>
<dbReference type="InterPro" id="IPR036572">
    <property type="entry name" value="Doublecortin_dom_sf"/>
</dbReference>
<name>A0AAD9DTK8_9TELE</name>
<gene>
    <name evidence="4" type="ORF">P4O66_013273</name>
</gene>
<dbReference type="PROSITE" id="PS50309">
    <property type="entry name" value="DC"/>
    <property type="match status" value="2"/>
</dbReference>
<sequence>MESWSGSLHCIRSYKNQDQHNAAGITDSLKIRFAWIRVMASNGVSTVLPPVKSVVVYRNGDPFFTGRRFIVNQRQVSTMDAFLNDVTLSIGAPLAVRTLYTPRHGHRVSELDHLQQGAEYVAAGFERFKKLNYLGVGLKRPPVTRAGDPAQAKVLSRPNVSAKWRKVITQPCIIHVFRNGDVLGAAMRFIIPRKMQKNLEQILSLVSEKAMLRTGAVRRLCTLDGVTVMSAEELENGRHYVAVGMERFKKLPYVELLLNKMTGGSADRHYPGDRGIHRRYETRKGLPQDSHSDSALLNSPERDGRRVKSTGDEAVGGALTREVGSEREESSVFHAKPVRVRKRRGTRRAPARAAQPSVFKGAGRRREEVRGAEEVADDESTAVELPVDQRVAEIIEDEEINKTVHAHQTQVPEERMASRRSGERDADELSVSDGEMGARVGSSPTRHTEAQEDLFTEDLQQDNSQDDH</sequence>
<dbReference type="PANTHER" id="PTHR23004:SF10">
    <property type="entry name" value="DOUBLECORTIN DOMAIN-CONTAINING PROTEIN 2B"/>
    <property type="match status" value="1"/>
</dbReference>
<dbReference type="InterPro" id="IPR003533">
    <property type="entry name" value="Doublecortin_dom"/>
</dbReference>
<evidence type="ECO:0000259" key="3">
    <source>
        <dbReference type="PROSITE" id="PS50309"/>
    </source>
</evidence>
<feature type="compositionally biased region" description="Basic and acidic residues" evidence="2">
    <location>
        <begin position="300"/>
        <end position="311"/>
    </location>
</feature>
<dbReference type="Proteomes" id="UP001239994">
    <property type="component" value="Unassembled WGS sequence"/>
</dbReference>
<comment type="caution">
    <text evidence="4">The sequence shown here is derived from an EMBL/GenBank/DDBJ whole genome shotgun (WGS) entry which is preliminary data.</text>
</comment>
<feature type="region of interest" description="Disordered" evidence="2">
    <location>
        <begin position="282"/>
        <end position="381"/>
    </location>
</feature>
<evidence type="ECO:0000313" key="4">
    <source>
        <dbReference type="EMBL" id="KAK1791267.1"/>
    </source>
</evidence>
<feature type="compositionally biased region" description="Basic and acidic residues" evidence="2">
    <location>
        <begin position="364"/>
        <end position="373"/>
    </location>
</feature>
<reference evidence="4" key="1">
    <citation type="submission" date="2023-03" db="EMBL/GenBank/DDBJ databases">
        <title>Electrophorus voltai genome.</title>
        <authorList>
            <person name="Bian C."/>
        </authorList>
    </citation>
    <scope>NUCLEOTIDE SEQUENCE</scope>
    <source>
        <strain evidence="4">CB-2022</strain>
        <tissue evidence="4">Muscle</tissue>
    </source>
</reference>
<dbReference type="AlphaFoldDB" id="A0AAD9DTK8"/>
<proteinExistence type="predicted"/>
<feature type="compositionally biased region" description="Acidic residues" evidence="2">
    <location>
        <begin position="451"/>
        <end position="460"/>
    </location>
</feature>
<dbReference type="PANTHER" id="PTHR23004">
    <property type="entry name" value="DOUBLECORTIN DOMAIN CONTAINING 2"/>
    <property type="match status" value="1"/>
</dbReference>
<dbReference type="Pfam" id="PF03607">
    <property type="entry name" value="DCX"/>
    <property type="match status" value="2"/>
</dbReference>
<keyword evidence="5" id="KW-1185">Reference proteome</keyword>
<feature type="domain" description="Doublecortin" evidence="3">
    <location>
        <begin position="52"/>
        <end position="134"/>
    </location>
</feature>
<evidence type="ECO:0000256" key="1">
    <source>
        <dbReference type="ARBA" id="ARBA00022737"/>
    </source>
</evidence>
<dbReference type="GO" id="GO:0005815">
    <property type="term" value="C:microtubule organizing center"/>
    <property type="evidence" value="ECO:0007669"/>
    <property type="project" value="TreeGrafter"/>
</dbReference>
<accession>A0AAD9DTK8</accession>
<organism evidence="4 5">
    <name type="scientific">Electrophorus voltai</name>
    <dbReference type="NCBI Taxonomy" id="2609070"/>
    <lineage>
        <taxon>Eukaryota</taxon>
        <taxon>Metazoa</taxon>
        <taxon>Chordata</taxon>
        <taxon>Craniata</taxon>
        <taxon>Vertebrata</taxon>
        <taxon>Euteleostomi</taxon>
        <taxon>Actinopterygii</taxon>
        <taxon>Neopterygii</taxon>
        <taxon>Teleostei</taxon>
        <taxon>Ostariophysi</taxon>
        <taxon>Gymnotiformes</taxon>
        <taxon>Gymnotoidei</taxon>
        <taxon>Gymnotidae</taxon>
        <taxon>Electrophorus</taxon>
    </lineage>
</organism>
<dbReference type="SUPFAM" id="SSF89837">
    <property type="entry name" value="Doublecortin (DC)"/>
    <property type="match status" value="2"/>
</dbReference>
<feature type="region of interest" description="Disordered" evidence="2">
    <location>
        <begin position="398"/>
        <end position="468"/>
    </location>
</feature>
<dbReference type="GO" id="GO:0035556">
    <property type="term" value="P:intracellular signal transduction"/>
    <property type="evidence" value="ECO:0007669"/>
    <property type="project" value="InterPro"/>
</dbReference>
<dbReference type="FunFam" id="3.10.20.230:FF:000011">
    <property type="entry name" value="Doublecortin domain containing 2B"/>
    <property type="match status" value="1"/>
</dbReference>
<evidence type="ECO:0000256" key="2">
    <source>
        <dbReference type="SAM" id="MobiDB-lite"/>
    </source>
</evidence>
<dbReference type="FunFam" id="3.10.20.230:FF:000004">
    <property type="entry name" value="Doublecortin domain containing 2"/>
    <property type="match status" value="1"/>
</dbReference>
<dbReference type="EMBL" id="JAROKS010000020">
    <property type="protein sequence ID" value="KAK1791267.1"/>
    <property type="molecule type" value="Genomic_DNA"/>
</dbReference>
<protein>
    <recommendedName>
        <fullName evidence="3">Doublecortin domain-containing protein</fullName>
    </recommendedName>
</protein>
<keyword evidence="1" id="KW-0677">Repeat</keyword>
<feature type="domain" description="Doublecortin" evidence="3">
    <location>
        <begin position="172"/>
        <end position="254"/>
    </location>
</feature>
<feature type="compositionally biased region" description="Basic and acidic residues" evidence="2">
    <location>
        <begin position="282"/>
        <end position="292"/>
    </location>
</feature>